<keyword evidence="4 5" id="KW-0472">Membrane</keyword>
<dbReference type="InterPro" id="IPR006260">
    <property type="entry name" value="TonB/TolA_C"/>
</dbReference>
<dbReference type="InterPro" id="IPR037682">
    <property type="entry name" value="TonB_C"/>
</dbReference>
<dbReference type="EMBL" id="JADFFL010000002">
    <property type="protein sequence ID" value="MBE9661127.1"/>
    <property type="molecule type" value="Genomic_DNA"/>
</dbReference>
<sequence length="488" mass="52194">MDDSKKDISQIKKYLEGELDARAMHKLEREAQDDPFLMDALEGFESAGGPDAFNFDELDARLAQRIAPAKVRSITPWRYYAAAAAVLLFFSIGYILWPKGAEVEKQQVADLITPPATEDRTAAPIDTTSKTLAKEAAIAAEKQVTHTPVLANKVAPNKEAQQSPAVAEAFAAEVQQEQMIAAVVAKARMAQAKAYGAVGKADTQVYITDVRQVPADKRYPKGKLDSILKNINGYVVDKNGNVAGKKSTDSILAASLVSNKNNSVGNIGRADANMVVRGYVSKDQKDTTKVTEISLPGVPKVTESSIAANKAAQPQALDGKVKDVNLTTPPKPSSILMKELGAPVSPNLEAAVKKEAKDNSLGKFNAPVSSHAGLSDREKTVSEKAAQAKVGGFDKMNTEVIKTAHPKMGWDAYDKYLKAKATGTTSGTVRVSFTVDAKGRLGDLKVVKGINETVDKKAIELIKSGPAWLGDVSGKVTTITQKVVFSKE</sequence>
<evidence type="ECO:0000256" key="5">
    <source>
        <dbReference type="SAM" id="Phobius"/>
    </source>
</evidence>
<organism evidence="7 8">
    <name type="scientific">Mucilaginibacter myungsuensis</name>
    <dbReference type="NCBI Taxonomy" id="649104"/>
    <lineage>
        <taxon>Bacteria</taxon>
        <taxon>Pseudomonadati</taxon>
        <taxon>Bacteroidota</taxon>
        <taxon>Sphingobacteriia</taxon>
        <taxon>Sphingobacteriales</taxon>
        <taxon>Sphingobacteriaceae</taxon>
        <taxon>Mucilaginibacter</taxon>
    </lineage>
</organism>
<comment type="caution">
    <text evidence="7">The sequence shown here is derived from an EMBL/GenBank/DDBJ whole genome shotgun (WGS) entry which is preliminary data.</text>
</comment>
<dbReference type="Proteomes" id="UP000622475">
    <property type="component" value="Unassembled WGS sequence"/>
</dbReference>
<keyword evidence="3 5" id="KW-1133">Transmembrane helix</keyword>
<feature type="domain" description="TonB C-terminal" evidence="6">
    <location>
        <begin position="425"/>
        <end position="481"/>
    </location>
</feature>
<keyword evidence="2 5" id="KW-0812">Transmembrane</keyword>
<dbReference type="SUPFAM" id="SSF74653">
    <property type="entry name" value="TolA/TonB C-terminal domain"/>
    <property type="match status" value="1"/>
</dbReference>
<protein>
    <submittedName>
        <fullName evidence="7">Energy transducer TonB</fullName>
    </submittedName>
</protein>
<dbReference type="GO" id="GO:0016020">
    <property type="term" value="C:membrane"/>
    <property type="evidence" value="ECO:0007669"/>
    <property type="project" value="UniProtKB-SubCell"/>
</dbReference>
<evidence type="ECO:0000313" key="8">
    <source>
        <dbReference type="Proteomes" id="UP000622475"/>
    </source>
</evidence>
<evidence type="ECO:0000256" key="3">
    <source>
        <dbReference type="ARBA" id="ARBA00022989"/>
    </source>
</evidence>
<dbReference type="NCBIfam" id="TIGR01352">
    <property type="entry name" value="tonB_Cterm"/>
    <property type="match status" value="1"/>
</dbReference>
<dbReference type="AlphaFoldDB" id="A0A929KUR1"/>
<reference evidence="7" key="1">
    <citation type="submission" date="2020-10" db="EMBL/GenBank/DDBJ databases">
        <title>Mucilaginibacter mali sp. nov., isolated from rhizosphere soil of apple orchard.</title>
        <authorList>
            <person name="Lee J.-S."/>
            <person name="Kim H.S."/>
            <person name="Kim J.-S."/>
        </authorList>
    </citation>
    <scope>NUCLEOTIDE SEQUENCE</scope>
    <source>
        <strain evidence="7">KCTC 22746</strain>
    </source>
</reference>
<comment type="subcellular location">
    <subcellularLocation>
        <location evidence="1">Membrane</location>
        <topology evidence="1">Single-pass membrane protein</topology>
    </subcellularLocation>
</comment>
<name>A0A929KUR1_9SPHI</name>
<evidence type="ECO:0000256" key="4">
    <source>
        <dbReference type="ARBA" id="ARBA00023136"/>
    </source>
</evidence>
<evidence type="ECO:0000256" key="1">
    <source>
        <dbReference type="ARBA" id="ARBA00004167"/>
    </source>
</evidence>
<dbReference type="GO" id="GO:0055085">
    <property type="term" value="P:transmembrane transport"/>
    <property type="evidence" value="ECO:0007669"/>
    <property type="project" value="InterPro"/>
</dbReference>
<evidence type="ECO:0000313" key="7">
    <source>
        <dbReference type="EMBL" id="MBE9661127.1"/>
    </source>
</evidence>
<evidence type="ECO:0000256" key="2">
    <source>
        <dbReference type="ARBA" id="ARBA00022692"/>
    </source>
</evidence>
<dbReference type="RefSeq" id="WP_194110334.1">
    <property type="nucleotide sequence ID" value="NZ_JADFFL010000002.1"/>
</dbReference>
<dbReference type="Pfam" id="PF03544">
    <property type="entry name" value="TonB_C"/>
    <property type="match status" value="1"/>
</dbReference>
<accession>A0A929KUR1</accession>
<feature type="transmembrane region" description="Helical" evidence="5">
    <location>
        <begin position="79"/>
        <end position="97"/>
    </location>
</feature>
<evidence type="ECO:0000259" key="6">
    <source>
        <dbReference type="Pfam" id="PF03544"/>
    </source>
</evidence>
<proteinExistence type="predicted"/>
<gene>
    <name evidence="7" type="ORF">IRJ16_04470</name>
</gene>
<dbReference type="Gene3D" id="3.30.1150.10">
    <property type="match status" value="1"/>
</dbReference>
<keyword evidence="8" id="KW-1185">Reference proteome</keyword>